<evidence type="ECO:0000313" key="2">
    <source>
        <dbReference type="Proteomes" id="UP000242381"/>
    </source>
</evidence>
<proteinExistence type="predicted"/>
<gene>
    <name evidence="1" type="ORF">BCV71DRAFT_265089</name>
</gene>
<dbReference type="SUPFAM" id="SSF47954">
    <property type="entry name" value="Cyclin-like"/>
    <property type="match status" value="1"/>
</dbReference>
<dbReference type="InterPro" id="IPR036915">
    <property type="entry name" value="Cyclin-like_sf"/>
</dbReference>
<dbReference type="CDD" id="cd20558">
    <property type="entry name" value="CYCLIN_ScPCL7-like"/>
    <property type="match status" value="1"/>
</dbReference>
<reference evidence="1 2" key="1">
    <citation type="journal article" date="2016" name="Proc. Natl. Acad. Sci. U.S.A.">
        <title>Lipid metabolic changes in an early divergent fungus govern the establishment of a mutualistic symbiosis with endobacteria.</title>
        <authorList>
            <person name="Lastovetsky O.A."/>
            <person name="Gaspar M.L."/>
            <person name="Mondo S.J."/>
            <person name="LaButti K.M."/>
            <person name="Sandor L."/>
            <person name="Grigoriev I.V."/>
            <person name="Henry S.A."/>
            <person name="Pawlowska T.E."/>
        </authorList>
    </citation>
    <scope>NUCLEOTIDE SEQUENCE [LARGE SCALE GENOMIC DNA]</scope>
    <source>
        <strain evidence="1 2">ATCC 11559</strain>
    </source>
</reference>
<dbReference type="PANTHER" id="PTHR15615">
    <property type="match status" value="1"/>
</dbReference>
<accession>A0A1X0RYN2</accession>
<dbReference type="GO" id="GO:0019901">
    <property type="term" value="F:protein kinase binding"/>
    <property type="evidence" value="ECO:0007669"/>
    <property type="project" value="InterPro"/>
</dbReference>
<dbReference type="VEuPathDB" id="FungiDB:BCV72DRAFT_211603"/>
<sequence>MRLKKYHLNIAEYPTELLVKIVADLLISIVKENDKLSNQSVTHFHSRTVPPIGIYAYLSRILKFTSFSNEALLSTLIYFDRIAQHKGLNYAVNSLTVHRLLITSILVASKFTSDVFYSNTRYAKVGGIPLCELNQLELEFLFLCKFDLHVKLENMQAYGDQLLTHALTQQDKNITSFPLSPPLEDNCKRKRSIDDHDTRISNKKLVCPIYYTPD</sequence>
<dbReference type="PANTHER" id="PTHR15615:SF94">
    <property type="entry name" value="PHO85 CYCLIN-6-RELATED"/>
    <property type="match status" value="1"/>
</dbReference>
<dbReference type="OMA" id="PCTDITH"/>
<dbReference type="AlphaFoldDB" id="A0A1X0RYN2"/>
<protein>
    <submittedName>
        <fullName evidence="1">Cyclin-domain-containing protein</fullName>
    </submittedName>
</protein>
<evidence type="ECO:0000313" key="1">
    <source>
        <dbReference type="EMBL" id="ORE17117.1"/>
    </source>
</evidence>
<dbReference type="EMBL" id="KV921365">
    <property type="protein sequence ID" value="ORE17117.1"/>
    <property type="molecule type" value="Genomic_DNA"/>
</dbReference>
<dbReference type="Proteomes" id="UP000242381">
    <property type="component" value="Unassembled WGS sequence"/>
</dbReference>
<dbReference type="Gene3D" id="1.10.472.10">
    <property type="entry name" value="Cyclin-like"/>
    <property type="match status" value="1"/>
</dbReference>
<dbReference type="GO" id="GO:0005634">
    <property type="term" value="C:nucleus"/>
    <property type="evidence" value="ECO:0007669"/>
    <property type="project" value="TreeGrafter"/>
</dbReference>
<dbReference type="GO" id="GO:0000307">
    <property type="term" value="C:cyclin-dependent protein kinase holoenzyme complex"/>
    <property type="evidence" value="ECO:0007669"/>
    <property type="project" value="TreeGrafter"/>
</dbReference>
<dbReference type="GO" id="GO:0016538">
    <property type="term" value="F:cyclin-dependent protein serine/threonine kinase regulator activity"/>
    <property type="evidence" value="ECO:0007669"/>
    <property type="project" value="TreeGrafter"/>
</dbReference>
<name>A0A1X0RYN2_RHIZD</name>
<dbReference type="Pfam" id="PF08613">
    <property type="entry name" value="Cyclin"/>
    <property type="match status" value="1"/>
</dbReference>
<dbReference type="InterPro" id="IPR013922">
    <property type="entry name" value="Cyclin_PHO80-like"/>
</dbReference>
<organism evidence="1 2">
    <name type="scientific">Rhizopus microsporus</name>
    <dbReference type="NCBI Taxonomy" id="58291"/>
    <lineage>
        <taxon>Eukaryota</taxon>
        <taxon>Fungi</taxon>
        <taxon>Fungi incertae sedis</taxon>
        <taxon>Mucoromycota</taxon>
        <taxon>Mucoromycotina</taxon>
        <taxon>Mucoromycetes</taxon>
        <taxon>Mucorales</taxon>
        <taxon>Mucorineae</taxon>
        <taxon>Rhizopodaceae</taxon>
        <taxon>Rhizopus</taxon>
    </lineage>
</organism>